<sequence length="450" mass="47451">MTRLFGTDGIRGLANVDPVSPEVALSLGRAAVEVLAPEDRKPLVVVGRDTRLSGSMLEGALVAGLCAAGADVLSAGVLPTAGVAYLTRTLNAMAGVMISASHNSFEDNGIKFFSASGHKLEDAQEDAIADILSAAPSEGAPVTGSRVGQCVDAGDAAQRYTDFLASTFTGTPSKNVRIGLDCAHGAAATVAPELFRQLGAHVSVCHADPDGKNINQDCGSLHPERLQQMVVDEALDLGFAFDGDADRLVAVDHTGTILDGDYILAISAQDLRTRGALARNIVVSTVMANLGLDKALRAMDIELHKTKVGDKYVMQDMREHGAILGGEQSGHILYLDHHTTGDGLLTAVQLLNAVLAHRVPLQELAQILQKFPQVLINVRLRHRCDPLQFDTVRKAVQSGESALDEDGRILVRLSGTEPVARVMVEGPTQEVIEPIAACIAQAITDAMGEA</sequence>
<dbReference type="GO" id="GO:0009252">
    <property type="term" value="P:peptidoglycan biosynthetic process"/>
    <property type="evidence" value="ECO:0007669"/>
    <property type="project" value="TreeGrafter"/>
</dbReference>
<feature type="binding site" evidence="8">
    <location>
        <position position="244"/>
    </location>
    <ligand>
        <name>Mg(2+)</name>
        <dbReference type="ChEBI" id="CHEBI:18420"/>
    </ligand>
</feature>
<gene>
    <name evidence="8 13" type="primary">glmM</name>
    <name evidence="13" type="ORF">ETSY1_12335</name>
</gene>
<dbReference type="InterPro" id="IPR016055">
    <property type="entry name" value="A-D-PHexomutase_a/b/a-I/II/III"/>
</dbReference>
<dbReference type="SUPFAM" id="SSF55957">
    <property type="entry name" value="Phosphoglucomutase, C-terminal domain"/>
    <property type="match status" value="1"/>
</dbReference>
<protein>
    <recommendedName>
        <fullName evidence="7 8">Phosphoglucosamine mutase</fullName>
        <ecNumber evidence="6 8">5.4.2.10</ecNumber>
    </recommendedName>
</protein>
<comment type="cofactor">
    <cofactor evidence="8">
        <name>Mg(2+)</name>
        <dbReference type="ChEBI" id="CHEBI:18420"/>
    </cofactor>
    <text evidence="8">Binds 1 Mg(2+) ion per subunit.</text>
</comment>
<keyword evidence="5 8" id="KW-0413">Isomerase</keyword>
<comment type="caution">
    <text evidence="13">The sequence shown here is derived from an EMBL/GenBank/DDBJ whole genome shotgun (WGS) entry which is preliminary data.</text>
</comment>
<feature type="domain" description="Alpha-D-phosphohexomutase alpha/beta/alpha" evidence="10">
    <location>
        <begin position="3"/>
        <end position="134"/>
    </location>
</feature>
<name>W4LPZ4_ENTF1</name>
<feature type="domain" description="Alpha-D-phosphohexomutase alpha/beta/alpha" evidence="12">
    <location>
        <begin position="259"/>
        <end position="370"/>
    </location>
</feature>
<evidence type="ECO:0000256" key="5">
    <source>
        <dbReference type="ARBA" id="ARBA00023235"/>
    </source>
</evidence>
<evidence type="ECO:0000256" key="2">
    <source>
        <dbReference type="ARBA" id="ARBA00022553"/>
    </source>
</evidence>
<dbReference type="GO" id="GO:0005975">
    <property type="term" value="P:carbohydrate metabolic process"/>
    <property type="evidence" value="ECO:0007669"/>
    <property type="project" value="InterPro"/>
</dbReference>
<keyword evidence="2 8" id="KW-0597">Phosphoprotein</keyword>
<dbReference type="InterPro" id="IPR005841">
    <property type="entry name" value="Alpha-D-phosphohexomutase_SF"/>
</dbReference>
<comment type="PTM">
    <text evidence="8">Activated by phosphorylation.</text>
</comment>
<dbReference type="AlphaFoldDB" id="W4LPZ4"/>
<dbReference type="GO" id="GO:0006048">
    <property type="term" value="P:UDP-N-acetylglucosamine biosynthetic process"/>
    <property type="evidence" value="ECO:0007669"/>
    <property type="project" value="TreeGrafter"/>
</dbReference>
<evidence type="ECO:0000256" key="3">
    <source>
        <dbReference type="ARBA" id="ARBA00022723"/>
    </source>
</evidence>
<feature type="binding site" description="via phosphate group" evidence="8">
    <location>
        <position position="101"/>
    </location>
    <ligand>
        <name>Mg(2+)</name>
        <dbReference type="ChEBI" id="CHEBI:18420"/>
    </ligand>
</feature>
<feature type="binding site" evidence="8">
    <location>
        <position position="246"/>
    </location>
    <ligand>
        <name>Mg(2+)</name>
        <dbReference type="ChEBI" id="CHEBI:18420"/>
    </ligand>
</feature>
<dbReference type="Proteomes" id="UP000019141">
    <property type="component" value="Unassembled WGS sequence"/>
</dbReference>
<dbReference type="Pfam" id="PF02880">
    <property type="entry name" value="PGM_PMM_III"/>
    <property type="match status" value="1"/>
</dbReference>
<comment type="function">
    <text evidence="8">Catalyzes the conversion of glucosamine-6-phosphate to glucosamine-1-phosphate.</text>
</comment>
<dbReference type="FunFam" id="3.40.120.10:FF:000001">
    <property type="entry name" value="Phosphoglucosamine mutase"/>
    <property type="match status" value="1"/>
</dbReference>
<dbReference type="GO" id="GO:0004615">
    <property type="term" value="F:phosphomannomutase activity"/>
    <property type="evidence" value="ECO:0007669"/>
    <property type="project" value="TreeGrafter"/>
</dbReference>
<dbReference type="Pfam" id="PF02879">
    <property type="entry name" value="PGM_PMM_II"/>
    <property type="match status" value="1"/>
</dbReference>
<feature type="domain" description="Alpha-D-phosphohexomutase C-terminal" evidence="9">
    <location>
        <begin position="375"/>
        <end position="441"/>
    </location>
</feature>
<evidence type="ECO:0000259" key="9">
    <source>
        <dbReference type="Pfam" id="PF00408"/>
    </source>
</evidence>
<evidence type="ECO:0000259" key="12">
    <source>
        <dbReference type="Pfam" id="PF02880"/>
    </source>
</evidence>
<keyword evidence="4 8" id="KW-0460">Magnesium</keyword>
<dbReference type="InterPro" id="IPR005844">
    <property type="entry name" value="A-D-PHexomutase_a/b/a-I"/>
</dbReference>
<comment type="similarity">
    <text evidence="1 8">Belongs to the phosphohexose mutase family.</text>
</comment>
<dbReference type="NCBIfam" id="NF008139">
    <property type="entry name" value="PRK10887.1"/>
    <property type="match status" value="1"/>
</dbReference>
<keyword evidence="14" id="KW-1185">Reference proteome</keyword>
<dbReference type="Gene3D" id="3.30.310.50">
    <property type="entry name" value="Alpha-D-phosphohexomutase, C-terminal domain"/>
    <property type="match status" value="1"/>
</dbReference>
<dbReference type="InterPro" id="IPR005846">
    <property type="entry name" value="A-D-PHexomutase_a/b/a-III"/>
</dbReference>
<dbReference type="InterPro" id="IPR005843">
    <property type="entry name" value="A-D-PHexomutase_C"/>
</dbReference>
<dbReference type="EMBL" id="AZHW01000371">
    <property type="protein sequence ID" value="ETX00149.1"/>
    <property type="molecule type" value="Genomic_DNA"/>
</dbReference>
<dbReference type="Pfam" id="PF00408">
    <property type="entry name" value="PGM_PMM_IV"/>
    <property type="match status" value="1"/>
</dbReference>
<dbReference type="Gene3D" id="3.40.120.10">
    <property type="entry name" value="Alpha-D-Glucose-1,6-Bisphosphate, subunit A, domain 3"/>
    <property type="match status" value="3"/>
</dbReference>
<accession>W4LPZ4</accession>
<dbReference type="HOGENOM" id="CLU_016950_7_0_7"/>
<dbReference type="PANTHER" id="PTHR42946:SF1">
    <property type="entry name" value="PHOSPHOGLUCOMUTASE (ALPHA-D-GLUCOSE-1,6-BISPHOSPHATE-DEPENDENT)"/>
    <property type="match status" value="1"/>
</dbReference>
<dbReference type="FunFam" id="3.30.310.50:FF:000001">
    <property type="entry name" value="Phosphoglucosamine mutase"/>
    <property type="match status" value="1"/>
</dbReference>
<dbReference type="GO" id="GO:0005829">
    <property type="term" value="C:cytosol"/>
    <property type="evidence" value="ECO:0007669"/>
    <property type="project" value="TreeGrafter"/>
</dbReference>
<evidence type="ECO:0000259" key="11">
    <source>
        <dbReference type="Pfam" id="PF02879"/>
    </source>
</evidence>
<dbReference type="PATRIC" id="fig|1429438.4.peg.2478"/>
<comment type="catalytic activity">
    <reaction evidence="8">
        <text>alpha-D-glucosamine 1-phosphate = D-glucosamine 6-phosphate</text>
        <dbReference type="Rhea" id="RHEA:23424"/>
        <dbReference type="ChEBI" id="CHEBI:58516"/>
        <dbReference type="ChEBI" id="CHEBI:58725"/>
        <dbReference type="EC" id="5.4.2.10"/>
    </reaction>
</comment>
<dbReference type="InterPro" id="IPR005845">
    <property type="entry name" value="A-D-PHexomutase_a/b/a-II"/>
</dbReference>
<dbReference type="PRINTS" id="PR00509">
    <property type="entry name" value="PGMPMM"/>
</dbReference>
<proteinExistence type="inferred from homology"/>
<keyword evidence="3 8" id="KW-0479">Metal-binding</keyword>
<evidence type="ECO:0000256" key="8">
    <source>
        <dbReference type="HAMAP-Rule" id="MF_01554"/>
    </source>
</evidence>
<dbReference type="InterPro" id="IPR036900">
    <property type="entry name" value="A-D-PHexomutase_C_sf"/>
</dbReference>
<feature type="modified residue" description="Phosphoserine" evidence="8">
    <location>
        <position position="101"/>
    </location>
</feature>
<dbReference type="EC" id="5.4.2.10" evidence="6 8"/>
<dbReference type="FunFam" id="3.40.120.10:FF:000002">
    <property type="entry name" value="Phosphoglucosamine mutase"/>
    <property type="match status" value="1"/>
</dbReference>
<dbReference type="InterPro" id="IPR050060">
    <property type="entry name" value="Phosphoglucosamine_mutase"/>
</dbReference>
<dbReference type="CDD" id="cd05802">
    <property type="entry name" value="GlmM"/>
    <property type="match status" value="1"/>
</dbReference>
<evidence type="ECO:0000256" key="4">
    <source>
        <dbReference type="ARBA" id="ARBA00022842"/>
    </source>
</evidence>
<evidence type="ECO:0000256" key="6">
    <source>
        <dbReference type="ARBA" id="ARBA00066330"/>
    </source>
</evidence>
<feature type="active site" description="Phosphoserine intermediate" evidence="8">
    <location>
        <position position="101"/>
    </location>
</feature>
<dbReference type="InterPro" id="IPR006352">
    <property type="entry name" value="GlmM_bact"/>
</dbReference>
<dbReference type="GO" id="GO:0000287">
    <property type="term" value="F:magnesium ion binding"/>
    <property type="evidence" value="ECO:0007669"/>
    <property type="project" value="UniProtKB-UniRule"/>
</dbReference>
<evidence type="ECO:0000259" key="10">
    <source>
        <dbReference type="Pfam" id="PF02878"/>
    </source>
</evidence>
<dbReference type="SUPFAM" id="SSF53738">
    <property type="entry name" value="Phosphoglucomutase, first 3 domains"/>
    <property type="match status" value="3"/>
</dbReference>
<feature type="binding site" evidence="8">
    <location>
        <position position="242"/>
    </location>
    <ligand>
        <name>Mg(2+)</name>
        <dbReference type="ChEBI" id="CHEBI:18420"/>
    </ligand>
</feature>
<organism evidence="13 14">
    <name type="scientific">Entotheonella factor</name>
    <dbReference type="NCBI Taxonomy" id="1429438"/>
    <lineage>
        <taxon>Bacteria</taxon>
        <taxon>Pseudomonadati</taxon>
        <taxon>Nitrospinota/Tectimicrobiota group</taxon>
        <taxon>Candidatus Tectimicrobiota</taxon>
        <taxon>Candidatus Entotheonellia</taxon>
        <taxon>Candidatus Entotheonellales</taxon>
        <taxon>Candidatus Entotheonellaceae</taxon>
        <taxon>Candidatus Entotheonella</taxon>
    </lineage>
</organism>
<reference evidence="13 14" key="1">
    <citation type="journal article" date="2014" name="Nature">
        <title>An environmental bacterial taxon with a large and distinct metabolic repertoire.</title>
        <authorList>
            <person name="Wilson M.C."/>
            <person name="Mori T."/>
            <person name="Ruckert C."/>
            <person name="Uria A.R."/>
            <person name="Helf M.J."/>
            <person name="Takada K."/>
            <person name="Gernert C."/>
            <person name="Steffens U.A."/>
            <person name="Heycke N."/>
            <person name="Schmitt S."/>
            <person name="Rinke C."/>
            <person name="Helfrich E.J."/>
            <person name="Brachmann A.O."/>
            <person name="Gurgui C."/>
            <person name="Wakimoto T."/>
            <person name="Kracht M."/>
            <person name="Crusemann M."/>
            <person name="Hentschel U."/>
            <person name="Abe I."/>
            <person name="Matsunaga S."/>
            <person name="Kalinowski J."/>
            <person name="Takeyama H."/>
            <person name="Piel J."/>
        </authorList>
    </citation>
    <scope>NUCLEOTIDE SEQUENCE [LARGE SCALE GENOMIC DNA]</scope>
    <source>
        <strain evidence="14">TSY1</strain>
    </source>
</reference>
<feature type="domain" description="Alpha-D-phosphohexomutase alpha/beta/alpha" evidence="11">
    <location>
        <begin position="159"/>
        <end position="255"/>
    </location>
</feature>
<evidence type="ECO:0000256" key="7">
    <source>
        <dbReference type="ARBA" id="ARBA00068193"/>
    </source>
</evidence>
<evidence type="ECO:0000256" key="1">
    <source>
        <dbReference type="ARBA" id="ARBA00010231"/>
    </source>
</evidence>
<dbReference type="PANTHER" id="PTHR42946">
    <property type="entry name" value="PHOSPHOHEXOSE MUTASE"/>
    <property type="match status" value="1"/>
</dbReference>
<dbReference type="GO" id="GO:0008966">
    <property type="term" value="F:phosphoglucosamine mutase activity"/>
    <property type="evidence" value="ECO:0007669"/>
    <property type="project" value="UniProtKB-UniRule"/>
</dbReference>
<dbReference type="NCBIfam" id="TIGR01455">
    <property type="entry name" value="glmM"/>
    <property type="match status" value="1"/>
</dbReference>
<evidence type="ECO:0000313" key="13">
    <source>
        <dbReference type="EMBL" id="ETX00149.1"/>
    </source>
</evidence>
<dbReference type="Pfam" id="PF02878">
    <property type="entry name" value="PGM_PMM_I"/>
    <property type="match status" value="1"/>
</dbReference>
<dbReference type="HAMAP" id="MF_01554_B">
    <property type="entry name" value="GlmM_B"/>
    <property type="match status" value="1"/>
</dbReference>
<evidence type="ECO:0000313" key="14">
    <source>
        <dbReference type="Proteomes" id="UP000019141"/>
    </source>
</evidence>